<feature type="transmembrane region" description="Helical" evidence="1">
    <location>
        <begin position="115"/>
        <end position="140"/>
    </location>
</feature>
<name>A0AAX2BEK4_CITAM</name>
<organism evidence="2 3">
    <name type="scientific">Citrobacter amalonaticus</name>
    <dbReference type="NCBI Taxonomy" id="35703"/>
    <lineage>
        <taxon>Bacteria</taxon>
        <taxon>Pseudomonadati</taxon>
        <taxon>Pseudomonadota</taxon>
        <taxon>Gammaproteobacteria</taxon>
        <taxon>Enterobacterales</taxon>
        <taxon>Enterobacteriaceae</taxon>
        <taxon>Citrobacter</taxon>
    </lineage>
</organism>
<dbReference type="AlphaFoldDB" id="A0AAX2BEK4"/>
<feature type="transmembrane region" description="Helical" evidence="1">
    <location>
        <begin position="33"/>
        <end position="56"/>
    </location>
</feature>
<gene>
    <name evidence="2" type="ORF">CITRO92_0982</name>
</gene>
<keyword evidence="1" id="KW-0812">Transmembrane</keyword>
<feature type="transmembrane region" description="Helical" evidence="1">
    <location>
        <begin position="68"/>
        <end position="95"/>
    </location>
</feature>
<evidence type="ECO:0000313" key="2">
    <source>
        <dbReference type="EMBL" id="SAZ09912.1"/>
    </source>
</evidence>
<reference evidence="2 3" key="1">
    <citation type="submission" date="2016-04" db="EMBL/GenBank/DDBJ databases">
        <authorList>
            <person name="Regsiter A."/>
            <person name="William W."/>
        </authorList>
    </citation>
    <scope>NUCLEOTIDE SEQUENCE [LARGE SCALE GENOMIC DNA]</scope>
    <source>
        <strain evidence="2 3">92</strain>
    </source>
</reference>
<dbReference type="EMBL" id="LT556085">
    <property type="protein sequence ID" value="SAZ09912.1"/>
    <property type="molecule type" value="Genomic_DNA"/>
</dbReference>
<accession>A0AAX2BEK4</accession>
<feature type="transmembrane region" description="Helical" evidence="1">
    <location>
        <begin position="7"/>
        <end position="27"/>
    </location>
</feature>
<evidence type="ECO:0000313" key="3">
    <source>
        <dbReference type="Proteomes" id="UP000245995"/>
    </source>
</evidence>
<sequence>MTNISYILLFIISTSVSFVWAILIYYLNPHGYYLDLFIIYFVTCCFFIYFLMLRFFHPVDYKTVAGGIVYLLTFSYIPLIIDMLSIIEGFVSWLYSFLSLDEYNRNYFLVNYEVTIYLAFSSLIALSITWVLDLILTRYLKIKCLFIRK</sequence>
<keyword evidence="1" id="KW-0472">Membrane</keyword>
<keyword evidence="1" id="KW-1133">Transmembrane helix</keyword>
<proteinExistence type="predicted"/>
<dbReference type="Proteomes" id="UP000245995">
    <property type="component" value="Chromosome CITRO92"/>
</dbReference>
<evidence type="ECO:0000256" key="1">
    <source>
        <dbReference type="SAM" id="Phobius"/>
    </source>
</evidence>
<protein>
    <submittedName>
        <fullName evidence="2">Uncharacterized protein</fullName>
    </submittedName>
</protein>